<dbReference type="PATRIC" id="fig|267850.7.peg.3076"/>
<dbReference type="PIRSF" id="PIRSF030820">
    <property type="entry name" value="UCP030820"/>
    <property type="match status" value="1"/>
</dbReference>
<comment type="caution">
    <text evidence="1">The sequence shown here is derived from an EMBL/GenBank/DDBJ whole genome shotgun (WGS) entry which is preliminary data.</text>
</comment>
<sequence>MPLLINRQPAADRWTLIQPQEGETLEALATGVDALLVPIEQLDAAAALNPAALGVQINGDHSVAQLQPWLARVTLIAVEFPVFRDGRGYSLARQIRRLGYEGELRAVGNVGRDQLGYMERCGFNAFSLADDRYSPDTLKAFSEISVRYQGAADDPRPVYRQHSESTV</sequence>
<proteinExistence type="predicted"/>
<protein>
    <submittedName>
        <fullName evidence="1">Oxidoreductase probably involved in sulfite reduction</fullName>
    </submittedName>
</protein>
<dbReference type="EMBL" id="JMSZ01000042">
    <property type="protein sequence ID" value="KDE38670.1"/>
    <property type="molecule type" value="Genomic_DNA"/>
</dbReference>
<dbReference type="RefSeq" id="WP_036550141.1">
    <property type="nucleotide sequence ID" value="NZ_JMSZ01000042.1"/>
</dbReference>
<gene>
    <name evidence="1" type="ORF">ADINL_3125</name>
</gene>
<name>A0A063Y0G6_9GAMM</name>
<evidence type="ECO:0000313" key="1">
    <source>
        <dbReference type="EMBL" id="KDE38670.1"/>
    </source>
</evidence>
<accession>A0A063Y0G6</accession>
<dbReference type="Proteomes" id="UP000027318">
    <property type="component" value="Unassembled WGS sequence"/>
</dbReference>
<dbReference type="AlphaFoldDB" id="A0A063Y0G6"/>
<keyword evidence="2" id="KW-1185">Reference proteome</keyword>
<dbReference type="Pfam" id="PF06073">
    <property type="entry name" value="DUF934"/>
    <property type="match status" value="1"/>
</dbReference>
<dbReference type="OrthoDB" id="9800421at2"/>
<organism evidence="1 2">
    <name type="scientific">Nitrincola lacisaponensis</name>
    <dbReference type="NCBI Taxonomy" id="267850"/>
    <lineage>
        <taxon>Bacteria</taxon>
        <taxon>Pseudomonadati</taxon>
        <taxon>Pseudomonadota</taxon>
        <taxon>Gammaproteobacteria</taxon>
        <taxon>Oceanospirillales</taxon>
        <taxon>Oceanospirillaceae</taxon>
        <taxon>Nitrincola</taxon>
    </lineage>
</organism>
<evidence type="ECO:0000313" key="2">
    <source>
        <dbReference type="Proteomes" id="UP000027318"/>
    </source>
</evidence>
<dbReference type="InterPro" id="IPR008318">
    <property type="entry name" value="UCP030820"/>
</dbReference>
<reference evidence="1 2" key="1">
    <citation type="journal article" date="2005" name="Int. J. Syst. Evol. Microbiol.">
        <title>Nitrincola lacisaponensis gen. nov., sp. nov., a novel alkaliphilic bacterium isolated from an alkaline, saline lake.</title>
        <authorList>
            <person name="Dimitriu P.A."/>
            <person name="Shukla S.K."/>
            <person name="Conradt J."/>
            <person name="Marquez M.C."/>
            <person name="Ventosa A."/>
            <person name="Maglia A."/>
            <person name="Peyton B.M."/>
            <person name="Pinkart H.C."/>
            <person name="Mormile M.R."/>
        </authorList>
    </citation>
    <scope>NUCLEOTIDE SEQUENCE [LARGE SCALE GENOMIC DNA]</scope>
    <source>
        <strain evidence="1 2">4CA</strain>
    </source>
</reference>
<dbReference type="STRING" id="267850.ADINL_3125"/>